<evidence type="ECO:0000313" key="2">
    <source>
        <dbReference type="EMBL" id="NYI68241.1"/>
    </source>
</evidence>
<dbReference type="RefSeq" id="WP_218852395.1">
    <property type="nucleotide sequence ID" value="NZ_JACBZP010000001.1"/>
</dbReference>
<dbReference type="InterPro" id="IPR039422">
    <property type="entry name" value="MarR/SlyA-like"/>
</dbReference>
<dbReference type="InterPro" id="IPR000835">
    <property type="entry name" value="HTH_MarR-typ"/>
</dbReference>
<dbReference type="Pfam" id="PF12802">
    <property type="entry name" value="MarR_2"/>
    <property type="match status" value="1"/>
</dbReference>
<reference evidence="2 3" key="1">
    <citation type="submission" date="2020-07" db="EMBL/GenBank/DDBJ databases">
        <title>Sequencing the genomes of 1000 actinobacteria strains.</title>
        <authorList>
            <person name="Klenk H.-P."/>
        </authorList>
    </citation>
    <scope>NUCLEOTIDE SEQUENCE [LARGE SCALE GENOMIC DNA]</scope>
    <source>
        <strain evidence="2 3">DSM 26341</strain>
    </source>
</reference>
<dbReference type="PANTHER" id="PTHR33164">
    <property type="entry name" value="TRANSCRIPTIONAL REGULATOR, MARR FAMILY"/>
    <property type="match status" value="1"/>
</dbReference>
<dbReference type="SUPFAM" id="SSF46785">
    <property type="entry name" value="Winged helix' DNA-binding domain"/>
    <property type="match status" value="1"/>
</dbReference>
<dbReference type="GO" id="GO:0003700">
    <property type="term" value="F:DNA-binding transcription factor activity"/>
    <property type="evidence" value="ECO:0007669"/>
    <property type="project" value="InterPro"/>
</dbReference>
<organism evidence="2 3">
    <name type="scientific">Spelaeicoccus albus</name>
    <dbReference type="NCBI Taxonomy" id="1280376"/>
    <lineage>
        <taxon>Bacteria</taxon>
        <taxon>Bacillati</taxon>
        <taxon>Actinomycetota</taxon>
        <taxon>Actinomycetes</taxon>
        <taxon>Micrococcales</taxon>
        <taxon>Brevibacteriaceae</taxon>
        <taxon>Spelaeicoccus</taxon>
    </lineage>
</organism>
<dbReference type="Proteomes" id="UP000539111">
    <property type="component" value="Unassembled WGS sequence"/>
</dbReference>
<dbReference type="InterPro" id="IPR036388">
    <property type="entry name" value="WH-like_DNA-bd_sf"/>
</dbReference>
<sequence>MGNDELTERERAAWQISIRMLEALRSRLEQQLQADSGLSLADYSVLSVLSEAPGGRLRLYELCREVRWEKSRLHHQLTRMAKRDLVDRERRGSRGIEAAITAHGFAVIREAAPGHAGAVRQLFVNPVSPADLEQFAETANSILRNLDTGQ</sequence>
<comment type="caution">
    <text evidence="2">The sequence shown here is derived from an EMBL/GenBank/DDBJ whole genome shotgun (WGS) entry which is preliminary data.</text>
</comment>
<protein>
    <submittedName>
        <fullName evidence="2">DNA-binding MarR family transcriptional regulator</fullName>
    </submittedName>
</protein>
<dbReference type="GO" id="GO:0003677">
    <property type="term" value="F:DNA binding"/>
    <property type="evidence" value="ECO:0007669"/>
    <property type="project" value="UniProtKB-KW"/>
</dbReference>
<keyword evidence="2" id="KW-0238">DNA-binding</keyword>
<evidence type="ECO:0000259" key="1">
    <source>
        <dbReference type="SMART" id="SM00347"/>
    </source>
</evidence>
<accession>A0A7Z0IIA5</accession>
<feature type="domain" description="HTH marR-type" evidence="1">
    <location>
        <begin position="31"/>
        <end position="132"/>
    </location>
</feature>
<gene>
    <name evidence="2" type="ORF">BJY26_002547</name>
</gene>
<dbReference type="EMBL" id="JACBZP010000001">
    <property type="protein sequence ID" value="NYI68241.1"/>
    <property type="molecule type" value="Genomic_DNA"/>
</dbReference>
<dbReference type="GO" id="GO:0006950">
    <property type="term" value="P:response to stress"/>
    <property type="evidence" value="ECO:0007669"/>
    <property type="project" value="TreeGrafter"/>
</dbReference>
<evidence type="ECO:0000313" key="3">
    <source>
        <dbReference type="Proteomes" id="UP000539111"/>
    </source>
</evidence>
<name>A0A7Z0IIA5_9MICO</name>
<dbReference type="InterPro" id="IPR036390">
    <property type="entry name" value="WH_DNA-bd_sf"/>
</dbReference>
<keyword evidence="3" id="KW-1185">Reference proteome</keyword>
<proteinExistence type="predicted"/>
<dbReference type="PANTHER" id="PTHR33164:SF99">
    <property type="entry name" value="MARR FAMILY REGULATORY PROTEIN"/>
    <property type="match status" value="1"/>
</dbReference>
<dbReference type="SMART" id="SM00347">
    <property type="entry name" value="HTH_MARR"/>
    <property type="match status" value="1"/>
</dbReference>
<dbReference type="Gene3D" id="1.10.10.10">
    <property type="entry name" value="Winged helix-like DNA-binding domain superfamily/Winged helix DNA-binding domain"/>
    <property type="match status" value="1"/>
</dbReference>
<dbReference type="AlphaFoldDB" id="A0A7Z0IIA5"/>